<dbReference type="SUPFAM" id="SSF55073">
    <property type="entry name" value="Nucleotide cyclase"/>
    <property type="match status" value="1"/>
</dbReference>
<dbReference type="PROSITE" id="PS50883">
    <property type="entry name" value="EAL"/>
    <property type="match status" value="1"/>
</dbReference>
<feature type="domain" description="GGDEF" evidence="3">
    <location>
        <begin position="427"/>
        <end position="550"/>
    </location>
</feature>
<proteinExistence type="predicted"/>
<dbReference type="InterPro" id="IPR001633">
    <property type="entry name" value="EAL_dom"/>
</dbReference>
<dbReference type="Pfam" id="PF00563">
    <property type="entry name" value="EAL"/>
    <property type="match status" value="1"/>
</dbReference>
<protein>
    <submittedName>
        <fullName evidence="4">EAL domain-containing protein (Putative c-di-GMP-specific phosphodiesterase class I)</fullName>
    </submittedName>
</protein>
<evidence type="ECO:0000313" key="5">
    <source>
        <dbReference type="Proteomes" id="UP000521922"/>
    </source>
</evidence>
<dbReference type="PANTHER" id="PTHR33121">
    <property type="entry name" value="CYCLIC DI-GMP PHOSPHODIESTERASE PDEF"/>
    <property type="match status" value="1"/>
</dbReference>
<dbReference type="EMBL" id="JACCBB010000001">
    <property type="protein sequence ID" value="NYD23843.1"/>
    <property type="molecule type" value="Genomic_DNA"/>
</dbReference>
<reference evidence="4 5" key="1">
    <citation type="submission" date="2020-07" db="EMBL/GenBank/DDBJ databases">
        <title>Sequencing the genomes of 1000 actinobacteria strains.</title>
        <authorList>
            <person name="Klenk H.-P."/>
        </authorList>
    </citation>
    <scope>NUCLEOTIDE SEQUENCE [LARGE SCALE GENOMIC DNA]</scope>
    <source>
        <strain evidence="4 5">DSM 7487</strain>
    </source>
</reference>
<dbReference type="InterPro" id="IPR050706">
    <property type="entry name" value="Cyclic-di-GMP_PDE-like"/>
</dbReference>
<dbReference type="AlphaFoldDB" id="A0A7Y9J2A2"/>
<dbReference type="PANTHER" id="PTHR33121:SF76">
    <property type="entry name" value="SIGNALING PROTEIN"/>
    <property type="match status" value="1"/>
</dbReference>
<accession>A0A7Y9J2A2</accession>
<dbReference type="InterPro" id="IPR043128">
    <property type="entry name" value="Rev_trsase/Diguanyl_cyclase"/>
</dbReference>
<dbReference type="Gene3D" id="3.30.70.270">
    <property type="match status" value="1"/>
</dbReference>
<gene>
    <name evidence="4" type="ORF">BJ968_003383</name>
</gene>
<keyword evidence="5" id="KW-1185">Reference proteome</keyword>
<dbReference type="Gene3D" id="3.20.20.450">
    <property type="entry name" value="EAL domain"/>
    <property type="match status" value="1"/>
</dbReference>
<dbReference type="GO" id="GO:0071111">
    <property type="term" value="F:cyclic-guanylate-specific phosphodiesterase activity"/>
    <property type="evidence" value="ECO:0007669"/>
    <property type="project" value="InterPro"/>
</dbReference>
<dbReference type="CDD" id="cd01948">
    <property type="entry name" value="EAL"/>
    <property type="match status" value="1"/>
</dbReference>
<dbReference type="SMART" id="SM00267">
    <property type="entry name" value="GGDEF"/>
    <property type="match status" value="1"/>
</dbReference>
<sequence length="550" mass="56000">MTTLDPAVDAPPDLALGVSAPVRHPAHPAYPAHPAHPGSGELDRVLRAGALHALFQPVHDLRTGRAVAVEGFVRGPQDGALSSPAQLFRAASAAGRVGDLDRAAQEVVLAGAAALPGAWPVFVNSSPDGVGDDLPTPPGPTGPVVLDVPARTLRSRPGAALRLARRARERGWSVALDDLGADPGVLALLPVLRPDVVKLDLRLLARRTAEEVAVLAGAVGAFAARHGALVLAESVEDAADLATARALGADLVQGWGVAHVTRTPAGEPGPVALPAPRPAPADALARLGAAARPAGADVVERVLEQLRLRARRGPDPVVVVSLGGGAARRAASALGPVAFSAHADLDGHGLAVLGPHTATVVLSGPARGAGERGLAVSHDPELVADLVEQVLTRDRGPARPEVAAPARAVALTDLVTEALEGDRRTGTGTGLLLVGVDGTCGRGGREDLVRRMRRAVRSVDRWVPLGPTHFAVLLTGLPRAGSEGVVERVADALLLAVELAVDVHPSLSVSIGASLAPTRAATAGEAHRQAVQALDSARGAGGHCARIWPV</sequence>
<dbReference type="SMART" id="SM00052">
    <property type="entry name" value="EAL"/>
    <property type="match status" value="1"/>
</dbReference>
<comment type="caution">
    <text evidence="4">The sequence shown here is derived from an EMBL/GenBank/DDBJ whole genome shotgun (WGS) entry which is preliminary data.</text>
</comment>
<dbReference type="PROSITE" id="PS50887">
    <property type="entry name" value="GGDEF"/>
    <property type="match status" value="1"/>
</dbReference>
<feature type="region of interest" description="Disordered" evidence="1">
    <location>
        <begin position="1"/>
        <end position="38"/>
    </location>
</feature>
<evidence type="ECO:0000259" key="3">
    <source>
        <dbReference type="PROSITE" id="PS50887"/>
    </source>
</evidence>
<feature type="domain" description="EAL" evidence="2">
    <location>
        <begin position="35"/>
        <end position="274"/>
    </location>
</feature>
<evidence type="ECO:0000313" key="4">
    <source>
        <dbReference type="EMBL" id="NYD23843.1"/>
    </source>
</evidence>
<evidence type="ECO:0000259" key="2">
    <source>
        <dbReference type="PROSITE" id="PS50883"/>
    </source>
</evidence>
<evidence type="ECO:0000256" key="1">
    <source>
        <dbReference type="SAM" id="MobiDB-lite"/>
    </source>
</evidence>
<dbReference type="InterPro" id="IPR000160">
    <property type="entry name" value="GGDEF_dom"/>
</dbReference>
<dbReference type="InterPro" id="IPR035919">
    <property type="entry name" value="EAL_sf"/>
</dbReference>
<organism evidence="4 5">
    <name type="scientific">Kineococcus aurantiacus</name>
    <dbReference type="NCBI Taxonomy" id="37633"/>
    <lineage>
        <taxon>Bacteria</taxon>
        <taxon>Bacillati</taxon>
        <taxon>Actinomycetota</taxon>
        <taxon>Actinomycetes</taxon>
        <taxon>Kineosporiales</taxon>
        <taxon>Kineosporiaceae</taxon>
        <taxon>Kineococcus</taxon>
    </lineage>
</organism>
<dbReference type="SUPFAM" id="SSF141868">
    <property type="entry name" value="EAL domain-like"/>
    <property type="match status" value="1"/>
</dbReference>
<name>A0A7Y9J2A2_9ACTN</name>
<dbReference type="InterPro" id="IPR029787">
    <property type="entry name" value="Nucleotide_cyclase"/>
</dbReference>
<dbReference type="Proteomes" id="UP000521922">
    <property type="component" value="Unassembled WGS sequence"/>
</dbReference>
<feature type="compositionally biased region" description="Low complexity" evidence="1">
    <location>
        <begin position="27"/>
        <end position="37"/>
    </location>
</feature>
<dbReference type="RefSeq" id="WP_179753858.1">
    <property type="nucleotide sequence ID" value="NZ_BAAAGN010000003.1"/>
</dbReference>